<sequence>MPDPIFADPRLAVVYDAFEDPLRPDLDPYLARAQAAGTRRVLDVGCGTGVLAARLAGLDLEVTGADPAAASLDVARARCDAVTWLHLAAADLPPLDADLAVMTGNVAQVFLTDDDLLAAFEGVARAVRPGGRFVLEARRPQARAWETWVPAVEHRDVPGVGRVRRDFALLDVTLPFVSFRYTVRLGDEVVVSDSTLRFREVDELGEALRRSGFVLESVGQAPDRPGLELVVEAVR</sequence>
<organism evidence="5 6">
    <name type="scientific">Kineococcus mangrovi</name>
    <dbReference type="NCBI Taxonomy" id="1660183"/>
    <lineage>
        <taxon>Bacteria</taxon>
        <taxon>Bacillati</taxon>
        <taxon>Actinomycetota</taxon>
        <taxon>Actinomycetes</taxon>
        <taxon>Kineosporiales</taxon>
        <taxon>Kineosporiaceae</taxon>
        <taxon>Kineococcus</taxon>
    </lineage>
</organism>
<evidence type="ECO:0000313" key="6">
    <source>
        <dbReference type="Proteomes" id="UP001566476"/>
    </source>
</evidence>
<dbReference type="GO" id="GO:0008168">
    <property type="term" value="F:methyltransferase activity"/>
    <property type="evidence" value="ECO:0007669"/>
    <property type="project" value="UniProtKB-KW"/>
</dbReference>
<evidence type="ECO:0000256" key="3">
    <source>
        <dbReference type="ARBA" id="ARBA00022691"/>
    </source>
</evidence>
<keyword evidence="3" id="KW-0949">S-adenosyl-L-methionine</keyword>
<dbReference type="CDD" id="cd02440">
    <property type="entry name" value="AdoMet_MTases"/>
    <property type="match status" value="1"/>
</dbReference>
<dbReference type="PANTHER" id="PTHR43464">
    <property type="entry name" value="METHYLTRANSFERASE"/>
    <property type="match status" value="1"/>
</dbReference>
<proteinExistence type="predicted"/>
<name>A0ABV4I1I6_9ACTN</name>
<accession>A0ABV4I1I6</accession>
<comment type="caution">
    <text evidence="5">The sequence shown here is derived from an EMBL/GenBank/DDBJ whole genome shotgun (WGS) entry which is preliminary data.</text>
</comment>
<dbReference type="Proteomes" id="UP001566476">
    <property type="component" value="Unassembled WGS sequence"/>
</dbReference>
<dbReference type="Pfam" id="PF13649">
    <property type="entry name" value="Methyltransf_25"/>
    <property type="match status" value="1"/>
</dbReference>
<dbReference type="InterPro" id="IPR041698">
    <property type="entry name" value="Methyltransf_25"/>
</dbReference>
<keyword evidence="6" id="KW-1185">Reference proteome</keyword>
<dbReference type="GO" id="GO:0032259">
    <property type="term" value="P:methylation"/>
    <property type="evidence" value="ECO:0007669"/>
    <property type="project" value="UniProtKB-KW"/>
</dbReference>
<gene>
    <name evidence="5" type="ORF">AB2L28_06440</name>
</gene>
<keyword evidence="1 5" id="KW-0489">Methyltransferase</keyword>
<dbReference type="SUPFAM" id="SSF53335">
    <property type="entry name" value="S-adenosyl-L-methionine-dependent methyltransferases"/>
    <property type="match status" value="1"/>
</dbReference>
<evidence type="ECO:0000256" key="2">
    <source>
        <dbReference type="ARBA" id="ARBA00022679"/>
    </source>
</evidence>
<evidence type="ECO:0000256" key="1">
    <source>
        <dbReference type="ARBA" id="ARBA00022603"/>
    </source>
</evidence>
<reference evidence="5 6" key="1">
    <citation type="submission" date="2024-07" db="EMBL/GenBank/DDBJ databases">
        <authorList>
            <person name="Thanompreechachai J."/>
            <person name="Duangmal K."/>
        </authorList>
    </citation>
    <scope>NUCLEOTIDE SEQUENCE [LARGE SCALE GENOMIC DNA]</scope>
    <source>
        <strain evidence="5 6">TBRC 1896</strain>
    </source>
</reference>
<dbReference type="PANTHER" id="PTHR43464:SF19">
    <property type="entry name" value="UBIQUINONE BIOSYNTHESIS O-METHYLTRANSFERASE, MITOCHONDRIAL"/>
    <property type="match status" value="1"/>
</dbReference>
<dbReference type="RefSeq" id="WP_370717931.1">
    <property type="nucleotide sequence ID" value="NZ_JBGGTQ010000003.1"/>
</dbReference>
<protein>
    <submittedName>
        <fullName evidence="5">Class I SAM-dependent methyltransferase</fullName>
    </submittedName>
</protein>
<evidence type="ECO:0000259" key="4">
    <source>
        <dbReference type="Pfam" id="PF13649"/>
    </source>
</evidence>
<keyword evidence="2" id="KW-0808">Transferase</keyword>
<feature type="domain" description="Methyltransferase" evidence="4">
    <location>
        <begin position="41"/>
        <end position="131"/>
    </location>
</feature>
<evidence type="ECO:0000313" key="5">
    <source>
        <dbReference type="EMBL" id="MEZ0491875.1"/>
    </source>
</evidence>
<dbReference type="InterPro" id="IPR029063">
    <property type="entry name" value="SAM-dependent_MTases_sf"/>
</dbReference>
<dbReference type="EMBL" id="JBGGTQ010000003">
    <property type="protein sequence ID" value="MEZ0491875.1"/>
    <property type="molecule type" value="Genomic_DNA"/>
</dbReference>
<dbReference type="Gene3D" id="3.40.50.150">
    <property type="entry name" value="Vaccinia Virus protein VP39"/>
    <property type="match status" value="1"/>
</dbReference>